<gene>
    <name evidence="1" type="ORF">IM811_011294</name>
</gene>
<evidence type="ECO:0000313" key="1">
    <source>
        <dbReference type="EMBL" id="KAF9755853.1"/>
    </source>
</evidence>
<name>A0A8H7TTJ2_BIOOC</name>
<dbReference type="InterPro" id="IPR027417">
    <property type="entry name" value="P-loop_NTPase"/>
</dbReference>
<organism evidence="1 2">
    <name type="scientific">Bionectria ochroleuca</name>
    <name type="common">Gliocladium roseum</name>
    <dbReference type="NCBI Taxonomy" id="29856"/>
    <lineage>
        <taxon>Eukaryota</taxon>
        <taxon>Fungi</taxon>
        <taxon>Dikarya</taxon>
        <taxon>Ascomycota</taxon>
        <taxon>Pezizomycotina</taxon>
        <taxon>Sordariomycetes</taxon>
        <taxon>Hypocreomycetidae</taxon>
        <taxon>Hypocreales</taxon>
        <taxon>Bionectriaceae</taxon>
        <taxon>Clonostachys</taxon>
    </lineage>
</organism>
<reference evidence="1" key="1">
    <citation type="submission" date="2020-10" db="EMBL/GenBank/DDBJ databases">
        <title>High-Quality Genome Resource of Clonostachys rosea strain S41 by Oxford Nanopore Long-Read Sequencing.</title>
        <authorList>
            <person name="Wang H."/>
        </authorList>
    </citation>
    <scope>NUCLEOTIDE SEQUENCE</scope>
    <source>
        <strain evidence="1">S41</strain>
    </source>
</reference>
<accession>A0A8H7TTJ2</accession>
<dbReference type="SUPFAM" id="SSF52540">
    <property type="entry name" value="P-loop containing nucleoside triphosphate hydrolases"/>
    <property type="match status" value="1"/>
</dbReference>
<dbReference type="Pfam" id="PF13671">
    <property type="entry name" value="AAA_33"/>
    <property type="match status" value="1"/>
</dbReference>
<dbReference type="Proteomes" id="UP000616885">
    <property type="component" value="Unassembled WGS sequence"/>
</dbReference>
<protein>
    <submittedName>
        <fullName evidence="1">Uncharacterized protein</fullName>
    </submittedName>
</protein>
<dbReference type="EMBL" id="JADCTT010000003">
    <property type="protein sequence ID" value="KAF9755853.1"/>
    <property type="molecule type" value="Genomic_DNA"/>
</dbReference>
<evidence type="ECO:0000313" key="2">
    <source>
        <dbReference type="Proteomes" id="UP000616885"/>
    </source>
</evidence>
<sequence>MAIPADLLPLLPRSAGDSRPIVVAMCGIAGSGKSTLSKSIVAKFPTFTRLSIDQMIYEAHGLYGVDYPKELYQQYSSEANKKFINDFRHLLVSDEPRDVVLDRSFYAKDDRDDYRKLAQEMGARFILVFFEISKDKLWQRIQQRAVGDKNADSALDITSDILDRYVSGFERPDEDEISVTITG</sequence>
<comment type="caution">
    <text evidence="1">The sequence shown here is derived from an EMBL/GenBank/DDBJ whole genome shotgun (WGS) entry which is preliminary data.</text>
</comment>
<dbReference type="Gene3D" id="3.40.50.300">
    <property type="entry name" value="P-loop containing nucleotide triphosphate hydrolases"/>
    <property type="match status" value="1"/>
</dbReference>
<proteinExistence type="predicted"/>
<dbReference type="AlphaFoldDB" id="A0A8H7TTJ2"/>